<gene>
    <name evidence="1" type="ORF">AVDCRST_MAG36-1950</name>
</gene>
<evidence type="ECO:0000313" key="1">
    <source>
        <dbReference type="EMBL" id="CAA9350723.1"/>
    </source>
</evidence>
<name>A0A6J4M7A4_9ACTN</name>
<reference evidence="1" key="1">
    <citation type="submission" date="2020-02" db="EMBL/GenBank/DDBJ databases">
        <authorList>
            <person name="Meier V. D."/>
        </authorList>
    </citation>
    <scope>NUCLEOTIDE SEQUENCE</scope>
    <source>
        <strain evidence="1">AVDCRST_MAG36</strain>
    </source>
</reference>
<proteinExistence type="predicted"/>
<dbReference type="AlphaFoldDB" id="A0A6J4M7A4"/>
<accession>A0A6J4M7A4</accession>
<sequence>MRWEERLLEVFDDLEQEAEGLALRARDVAAAERGRELYSEVDLASRLHGSVGAVVELLVPGAGLLRGRLARTGRDWCLVAVEDGTGQELVVNLSGLLSARGLAPRAAPEPARAVTTRLGIASALRRLAAEQEPVVLTRSDGVVRRGRLARVGADFVELVVEPGGSEVVPVRVVAVLRRG</sequence>
<dbReference type="EMBL" id="CADCUH010000131">
    <property type="protein sequence ID" value="CAA9350723.1"/>
    <property type="molecule type" value="Genomic_DNA"/>
</dbReference>
<organism evidence="1">
    <name type="scientific">uncultured Nocardioidaceae bacterium</name>
    <dbReference type="NCBI Taxonomy" id="253824"/>
    <lineage>
        <taxon>Bacteria</taxon>
        <taxon>Bacillati</taxon>
        <taxon>Actinomycetota</taxon>
        <taxon>Actinomycetes</taxon>
        <taxon>Propionibacteriales</taxon>
        <taxon>Nocardioidaceae</taxon>
        <taxon>environmental samples</taxon>
    </lineage>
</organism>
<protein>
    <submittedName>
        <fullName evidence="1">Uncharacterized protein</fullName>
    </submittedName>
</protein>